<proteinExistence type="predicted"/>
<keyword evidence="2" id="KW-0472">Membrane</keyword>
<keyword evidence="5" id="KW-1185">Reference proteome</keyword>
<sequence length="70" mass="7271">MIILSVAHGLCGGAHASPAATSMAATAGIKRFGSVTGMMYAFMRIGATLESPISGAIFGLYWASHRVIVW</sequence>
<keyword evidence="2" id="KW-0812">Transmembrane</keyword>
<dbReference type="Proteomes" id="UP000707451">
    <property type="component" value="Unassembled WGS sequence"/>
</dbReference>
<evidence type="ECO:0000256" key="2">
    <source>
        <dbReference type="SAM" id="Phobius"/>
    </source>
</evidence>
<dbReference type="GO" id="GO:0022857">
    <property type="term" value="F:transmembrane transporter activity"/>
    <property type="evidence" value="ECO:0007669"/>
    <property type="project" value="InterPro"/>
</dbReference>
<evidence type="ECO:0000313" key="5">
    <source>
        <dbReference type="Proteomes" id="UP000707451"/>
    </source>
</evidence>
<dbReference type="EMBL" id="JAHRHY010000023">
    <property type="protein sequence ID" value="KAG9061502.1"/>
    <property type="molecule type" value="Genomic_DNA"/>
</dbReference>
<dbReference type="PROSITE" id="PS50850">
    <property type="entry name" value="MFS"/>
    <property type="match status" value="1"/>
</dbReference>
<dbReference type="InterPro" id="IPR036259">
    <property type="entry name" value="MFS_trans_sf"/>
</dbReference>
<evidence type="ECO:0000313" key="4">
    <source>
        <dbReference type="EMBL" id="KAG9061502.1"/>
    </source>
</evidence>
<dbReference type="InterPro" id="IPR020846">
    <property type="entry name" value="MFS_dom"/>
</dbReference>
<dbReference type="SUPFAM" id="SSF103473">
    <property type="entry name" value="MFS general substrate transporter"/>
    <property type="match status" value="1"/>
</dbReference>
<feature type="domain" description="Major facilitator superfamily (MFS) profile" evidence="3">
    <location>
        <begin position="1"/>
        <end position="70"/>
    </location>
</feature>
<dbReference type="GO" id="GO:0016020">
    <property type="term" value="C:membrane"/>
    <property type="evidence" value="ECO:0007669"/>
    <property type="project" value="UniProtKB-SubCell"/>
</dbReference>
<name>A0A9P7XIG8_9FUNG</name>
<accession>A0A9P7XIG8</accession>
<comment type="caution">
    <text evidence="4">The sequence shown here is derived from an EMBL/GenBank/DDBJ whole genome shotgun (WGS) entry which is preliminary data.</text>
</comment>
<protein>
    <recommendedName>
        <fullName evidence="3">Major facilitator superfamily (MFS) profile domain-containing protein</fullName>
    </recommendedName>
</protein>
<gene>
    <name evidence="4" type="ORF">KI688_007080</name>
</gene>
<evidence type="ECO:0000259" key="3">
    <source>
        <dbReference type="PROSITE" id="PS50850"/>
    </source>
</evidence>
<organism evidence="4 5">
    <name type="scientific">Linnemannia hyalina</name>
    <dbReference type="NCBI Taxonomy" id="64524"/>
    <lineage>
        <taxon>Eukaryota</taxon>
        <taxon>Fungi</taxon>
        <taxon>Fungi incertae sedis</taxon>
        <taxon>Mucoromycota</taxon>
        <taxon>Mortierellomycotina</taxon>
        <taxon>Mortierellomycetes</taxon>
        <taxon>Mortierellales</taxon>
        <taxon>Mortierellaceae</taxon>
        <taxon>Linnemannia</taxon>
    </lineage>
</organism>
<keyword evidence="2" id="KW-1133">Transmembrane helix</keyword>
<dbReference type="AlphaFoldDB" id="A0A9P7XIG8"/>
<feature type="transmembrane region" description="Helical" evidence="2">
    <location>
        <begin position="40"/>
        <end position="63"/>
    </location>
</feature>
<evidence type="ECO:0000256" key="1">
    <source>
        <dbReference type="ARBA" id="ARBA00004141"/>
    </source>
</evidence>
<reference evidence="4" key="1">
    <citation type="submission" date="2021-06" db="EMBL/GenBank/DDBJ databases">
        <title>Genome Sequence of Mortierella hyaline Strain SCG-10, a Cold-Adapted, Nitrate-Reducing Fungus Isolated from Soil in Minnesota, USA.</title>
        <authorList>
            <person name="Aldossari N."/>
        </authorList>
    </citation>
    <scope>NUCLEOTIDE SEQUENCE</scope>
    <source>
        <strain evidence="4">SCG-10</strain>
    </source>
</reference>
<comment type="subcellular location">
    <subcellularLocation>
        <location evidence="1">Membrane</location>
        <topology evidence="1">Multi-pass membrane protein</topology>
    </subcellularLocation>
</comment>